<evidence type="ECO:0000256" key="4">
    <source>
        <dbReference type="ARBA" id="ARBA00022679"/>
    </source>
</evidence>
<evidence type="ECO:0000256" key="9">
    <source>
        <dbReference type="ARBA" id="ARBA00048540"/>
    </source>
</evidence>
<comment type="catalytic activity">
    <reaction evidence="9 10">
        <text>L-threonyl-[protein] + FAD = FMN-L-threonyl-[protein] + AMP + H(+)</text>
        <dbReference type="Rhea" id="RHEA:36847"/>
        <dbReference type="Rhea" id="RHEA-COMP:11060"/>
        <dbReference type="Rhea" id="RHEA-COMP:11061"/>
        <dbReference type="ChEBI" id="CHEBI:15378"/>
        <dbReference type="ChEBI" id="CHEBI:30013"/>
        <dbReference type="ChEBI" id="CHEBI:57692"/>
        <dbReference type="ChEBI" id="CHEBI:74257"/>
        <dbReference type="ChEBI" id="CHEBI:456215"/>
        <dbReference type="EC" id="2.7.1.180"/>
    </reaction>
</comment>
<dbReference type="EC" id="2.7.1.180" evidence="1 10"/>
<dbReference type="OrthoDB" id="9778595at2"/>
<gene>
    <name evidence="12" type="ORF">SAMN04487907_102118</name>
</gene>
<dbReference type="GO" id="GO:0046872">
    <property type="term" value="F:metal ion binding"/>
    <property type="evidence" value="ECO:0007669"/>
    <property type="project" value="UniProtKB-UniRule"/>
</dbReference>
<feature type="binding site" evidence="11">
    <location>
        <position position="269"/>
    </location>
    <ligand>
        <name>Mg(2+)</name>
        <dbReference type="ChEBI" id="CHEBI:18420"/>
    </ligand>
</feature>
<evidence type="ECO:0000256" key="3">
    <source>
        <dbReference type="ARBA" id="ARBA00022630"/>
    </source>
</evidence>
<sequence>MITQKPLPQVSKQYKAQTRFLFYCHIKIKLPVVCHDFYFDELFAELERIDRRYNSYSEDSYISKINKNAGHFTETDEFTIELLQQVKQLSSYFQGAYDITSMPLLKLWGLHENEINKIPSLTEIESTQQLVNYQNIQIEGNRVKIESGQEINTGSFLKAYAIDLVLEKLKNDGITDAMINAGGSTIVGINDDEHPNWKVNVPDIAENTDLFQLKLKNNCFSTSARNTHSNIIEGKEFGHIINAVTGYPSSNYQLGLLTDSCFLGDVLATGLFAIPSNHFLVTLHKIQQDFKVEGFLINQQGGIISSENFPVKIDRR</sequence>
<feature type="binding site" evidence="11">
    <location>
        <position position="265"/>
    </location>
    <ligand>
        <name>Mg(2+)</name>
        <dbReference type="ChEBI" id="CHEBI:18420"/>
    </ligand>
</feature>
<evidence type="ECO:0000256" key="11">
    <source>
        <dbReference type="PIRSR" id="PIRSR006268-2"/>
    </source>
</evidence>
<comment type="cofactor">
    <cofactor evidence="11">
        <name>Mg(2+)</name>
        <dbReference type="ChEBI" id="CHEBI:18420"/>
    </cofactor>
    <cofactor evidence="11">
        <name>Mn(2+)</name>
        <dbReference type="ChEBI" id="CHEBI:29035"/>
    </cofactor>
    <text evidence="11">Magnesium. Can also use manganese.</text>
</comment>
<dbReference type="Pfam" id="PF02424">
    <property type="entry name" value="ApbE"/>
    <property type="match status" value="1"/>
</dbReference>
<keyword evidence="7 10" id="KW-0460">Magnesium</keyword>
<evidence type="ECO:0000256" key="5">
    <source>
        <dbReference type="ARBA" id="ARBA00022723"/>
    </source>
</evidence>
<evidence type="ECO:0000256" key="6">
    <source>
        <dbReference type="ARBA" id="ARBA00022827"/>
    </source>
</evidence>
<evidence type="ECO:0000256" key="2">
    <source>
        <dbReference type="ARBA" id="ARBA00016337"/>
    </source>
</evidence>
<dbReference type="PANTHER" id="PTHR30040:SF2">
    <property type="entry name" value="FAD:PROTEIN FMN TRANSFERASE"/>
    <property type="match status" value="1"/>
</dbReference>
<keyword evidence="12" id="KW-0449">Lipoprotein</keyword>
<dbReference type="Proteomes" id="UP000199438">
    <property type="component" value="Unassembled WGS sequence"/>
</dbReference>
<organism evidence="12 13">
    <name type="scientific">Zunongwangia mangrovi</name>
    <dbReference type="NCBI Taxonomy" id="1334022"/>
    <lineage>
        <taxon>Bacteria</taxon>
        <taxon>Pseudomonadati</taxon>
        <taxon>Bacteroidota</taxon>
        <taxon>Flavobacteriia</taxon>
        <taxon>Flavobacteriales</taxon>
        <taxon>Flavobacteriaceae</taxon>
        <taxon>Zunongwangia</taxon>
    </lineage>
</organism>
<evidence type="ECO:0000256" key="10">
    <source>
        <dbReference type="PIRNR" id="PIRNR006268"/>
    </source>
</evidence>
<dbReference type="AlphaFoldDB" id="A0A1I1G4Q9"/>
<dbReference type="RefSeq" id="WP_092540915.1">
    <property type="nucleotide sequence ID" value="NZ_FOKV01000002.1"/>
</dbReference>
<dbReference type="Gene3D" id="3.10.520.10">
    <property type="entry name" value="ApbE-like domains"/>
    <property type="match status" value="1"/>
</dbReference>
<evidence type="ECO:0000256" key="1">
    <source>
        <dbReference type="ARBA" id="ARBA00011955"/>
    </source>
</evidence>
<protein>
    <recommendedName>
        <fullName evidence="2 10">FAD:protein FMN transferase</fullName>
        <ecNumber evidence="1 10">2.7.1.180</ecNumber>
    </recommendedName>
    <alternativeName>
        <fullName evidence="8 10">Flavin transferase</fullName>
    </alternativeName>
</protein>
<accession>A0A1I1G4Q9</accession>
<keyword evidence="13" id="KW-1185">Reference proteome</keyword>
<reference evidence="13" key="1">
    <citation type="submission" date="2016-10" db="EMBL/GenBank/DDBJ databases">
        <authorList>
            <person name="Varghese N."/>
            <person name="Submissions S."/>
        </authorList>
    </citation>
    <scope>NUCLEOTIDE SEQUENCE [LARGE SCALE GENOMIC DNA]</scope>
    <source>
        <strain evidence="13">DSM 24499</strain>
    </source>
</reference>
<dbReference type="STRING" id="1334022.SAMN04487907_102118"/>
<dbReference type="GO" id="GO:0016740">
    <property type="term" value="F:transferase activity"/>
    <property type="evidence" value="ECO:0007669"/>
    <property type="project" value="UniProtKB-UniRule"/>
</dbReference>
<keyword evidence="5 10" id="KW-0479">Metal-binding</keyword>
<evidence type="ECO:0000256" key="7">
    <source>
        <dbReference type="ARBA" id="ARBA00022842"/>
    </source>
</evidence>
<keyword evidence="6 10" id="KW-0274">FAD</keyword>
<proteinExistence type="inferred from homology"/>
<dbReference type="InterPro" id="IPR024932">
    <property type="entry name" value="ApbE"/>
</dbReference>
<comment type="similarity">
    <text evidence="10">Belongs to the ApbE family.</text>
</comment>
<keyword evidence="4 10" id="KW-0808">Transferase</keyword>
<dbReference type="SUPFAM" id="SSF143631">
    <property type="entry name" value="ApbE-like"/>
    <property type="match status" value="1"/>
</dbReference>
<keyword evidence="3 10" id="KW-0285">Flavoprotein</keyword>
<dbReference type="PANTHER" id="PTHR30040">
    <property type="entry name" value="THIAMINE BIOSYNTHESIS LIPOPROTEIN APBE"/>
    <property type="match status" value="1"/>
</dbReference>
<dbReference type="EMBL" id="FOKV01000002">
    <property type="protein sequence ID" value="SFC06491.1"/>
    <property type="molecule type" value="Genomic_DNA"/>
</dbReference>
<evidence type="ECO:0000256" key="8">
    <source>
        <dbReference type="ARBA" id="ARBA00031306"/>
    </source>
</evidence>
<dbReference type="InterPro" id="IPR003374">
    <property type="entry name" value="ApbE-like_sf"/>
</dbReference>
<dbReference type="PIRSF" id="PIRSF006268">
    <property type="entry name" value="ApbE"/>
    <property type="match status" value="1"/>
</dbReference>
<name>A0A1I1G4Q9_9FLAO</name>
<evidence type="ECO:0000313" key="12">
    <source>
        <dbReference type="EMBL" id="SFC06491.1"/>
    </source>
</evidence>
<feature type="binding site" evidence="11">
    <location>
        <position position="155"/>
    </location>
    <ligand>
        <name>Mg(2+)</name>
        <dbReference type="ChEBI" id="CHEBI:18420"/>
    </ligand>
</feature>
<evidence type="ECO:0000313" key="13">
    <source>
        <dbReference type="Proteomes" id="UP000199438"/>
    </source>
</evidence>